<name>A0A4Y9ZLB4_9AGAM</name>
<sequence>MASSDETKSEPTHSQRQSPSPQPISVNTNGNGDARYDADAKIPQKREREVSQEPATPRTDDLEADSDHPRRDARTPAKKNRTQLGVTHEEDGDTEDDAPVSGSPPHETKMRQISQGVEDINWKNRHKLNQPSLEGDAMSTDVPQPPSPNDMPVMEIHRDHEDAGPSTAAAGAVQAPPSPQPSVMDLRPDEVQASEPPPTSPPSRRSSQSESETDKNLKRKLADRAPSQGPMDAPKEPKARKESVDLSSKRPRDDADEDVNPRETKRPSPPPDKPEPSTSALGLAAFEPNISPNEIAKPTPAPALAGGFLAYASTTSPFASVKGPNLFASGKAASTSKAPSPWSGPSGR</sequence>
<feature type="compositionally biased region" description="Basic and acidic residues" evidence="1">
    <location>
        <begin position="212"/>
        <end position="223"/>
    </location>
</feature>
<comment type="caution">
    <text evidence="2">The sequence shown here is derived from an EMBL/GenBank/DDBJ whole genome shotgun (WGS) entry which is preliminary data.</text>
</comment>
<feature type="compositionally biased region" description="Basic and acidic residues" evidence="1">
    <location>
        <begin position="58"/>
        <end position="75"/>
    </location>
</feature>
<feature type="region of interest" description="Disordered" evidence="1">
    <location>
        <begin position="1"/>
        <end position="298"/>
    </location>
</feature>
<reference evidence="2 3" key="1">
    <citation type="submission" date="2019-02" db="EMBL/GenBank/DDBJ databases">
        <title>Genome sequencing of the rare red list fungi Hericium alpestre (H. flagellum).</title>
        <authorList>
            <person name="Buettner E."/>
            <person name="Kellner H."/>
        </authorList>
    </citation>
    <scope>NUCLEOTIDE SEQUENCE [LARGE SCALE GENOMIC DNA]</scope>
    <source>
        <strain evidence="2 3">DSM 108284</strain>
    </source>
</reference>
<organism evidence="2 3">
    <name type="scientific">Hericium alpestre</name>
    <dbReference type="NCBI Taxonomy" id="135208"/>
    <lineage>
        <taxon>Eukaryota</taxon>
        <taxon>Fungi</taxon>
        <taxon>Dikarya</taxon>
        <taxon>Basidiomycota</taxon>
        <taxon>Agaricomycotina</taxon>
        <taxon>Agaricomycetes</taxon>
        <taxon>Russulales</taxon>
        <taxon>Hericiaceae</taxon>
        <taxon>Hericium</taxon>
    </lineage>
</organism>
<feature type="compositionally biased region" description="Basic and acidic residues" evidence="1">
    <location>
        <begin position="34"/>
        <end position="51"/>
    </location>
</feature>
<gene>
    <name evidence="2" type="ORF">EWM64_g9802</name>
</gene>
<evidence type="ECO:0000256" key="1">
    <source>
        <dbReference type="SAM" id="MobiDB-lite"/>
    </source>
</evidence>
<feature type="compositionally biased region" description="Basic and acidic residues" evidence="1">
    <location>
        <begin position="233"/>
        <end position="266"/>
    </location>
</feature>
<evidence type="ECO:0000313" key="2">
    <source>
        <dbReference type="EMBL" id="TFY74209.1"/>
    </source>
</evidence>
<dbReference type="AlphaFoldDB" id="A0A4Y9ZLB4"/>
<dbReference type="STRING" id="135208.A0A4Y9ZLB4"/>
<dbReference type="OrthoDB" id="185618at2759"/>
<feature type="compositionally biased region" description="Basic and acidic residues" evidence="1">
    <location>
        <begin position="1"/>
        <end position="13"/>
    </location>
</feature>
<protein>
    <submittedName>
        <fullName evidence="2">Uncharacterized protein</fullName>
    </submittedName>
</protein>
<proteinExistence type="predicted"/>
<dbReference type="Proteomes" id="UP000298061">
    <property type="component" value="Unassembled WGS sequence"/>
</dbReference>
<dbReference type="EMBL" id="SFCI01002224">
    <property type="protein sequence ID" value="TFY74209.1"/>
    <property type="molecule type" value="Genomic_DNA"/>
</dbReference>
<evidence type="ECO:0000313" key="3">
    <source>
        <dbReference type="Proteomes" id="UP000298061"/>
    </source>
</evidence>
<keyword evidence="3" id="KW-1185">Reference proteome</keyword>
<accession>A0A4Y9ZLB4</accession>
<feature type="region of interest" description="Disordered" evidence="1">
    <location>
        <begin position="327"/>
        <end position="348"/>
    </location>
</feature>
<feature type="non-terminal residue" evidence="2">
    <location>
        <position position="348"/>
    </location>
</feature>